<evidence type="ECO:0000313" key="3">
    <source>
        <dbReference type="EMBL" id="SUZ30551.1"/>
    </source>
</evidence>
<dbReference type="OrthoDB" id="1632039at2"/>
<dbReference type="InterPro" id="IPR050902">
    <property type="entry name" value="ABC_Transporter_SBP"/>
</dbReference>
<dbReference type="SUPFAM" id="SSF53807">
    <property type="entry name" value="Helical backbone' metal receptor"/>
    <property type="match status" value="1"/>
</dbReference>
<evidence type="ECO:0000259" key="2">
    <source>
        <dbReference type="PROSITE" id="PS50983"/>
    </source>
</evidence>
<keyword evidence="1" id="KW-0732">Signal</keyword>
<evidence type="ECO:0000256" key="1">
    <source>
        <dbReference type="SAM" id="SignalP"/>
    </source>
</evidence>
<feature type="chain" id="PRO_5017431357" evidence="1">
    <location>
        <begin position="33"/>
        <end position="282"/>
    </location>
</feature>
<dbReference type="AlphaFoldDB" id="A0A3B0M325"/>
<gene>
    <name evidence="3" type="primary">btuF</name>
    <name evidence="3" type="ORF">ROE7235_00275</name>
</gene>
<dbReference type="PROSITE" id="PS50983">
    <property type="entry name" value="FE_B12_PBP"/>
    <property type="match status" value="1"/>
</dbReference>
<dbReference type="Proteomes" id="UP000272908">
    <property type="component" value="Unassembled WGS sequence"/>
</dbReference>
<dbReference type="Gene3D" id="3.40.50.1980">
    <property type="entry name" value="Nitrogenase molybdenum iron protein domain"/>
    <property type="match status" value="2"/>
</dbReference>
<dbReference type="PANTHER" id="PTHR30535">
    <property type="entry name" value="VITAMIN B12-BINDING PROTEIN"/>
    <property type="match status" value="1"/>
</dbReference>
<proteinExistence type="predicted"/>
<evidence type="ECO:0000313" key="4">
    <source>
        <dbReference type="Proteomes" id="UP000272908"/>
    </source>
</evidence>
<organism evidence="3 4">
    <name type="scientific">Roseinatronobacter ekhonensis</name>
    <dbReference type="NCBI Taxonomy" id="254356"/>
    <lineage>
        <taxon>Bacteria</taxon>
        <taxon>Pseudomonadati</taxon>
        <taxon>Pseudomonadota</taxon>
        <taxon>Alphaproteobacteria</taxon>
        <taxon>Rhodobacterales</taxon>
        <taxon>Paracoccaceae</taxon>
        <taxon>Roseinatronobacter</taxon>
    </lineage>
</organism>
<sequence>MAPLTGRSTLACRRASRALAAALAFWAGAAVAEPPERVASINLCTDQLAMMLAEPEQLVSISRISHDPNVSVMLKEALKYPINHGQAEEVFRLNPDLVLAGQFTSSYTVGLLRRLGVEVAQLPIVNSLDQIPDAIREVGRLLGRGAQAETLAAQFSADLAALRASPDSRPRAALHYANNYTSGDKSLANDILTAAGFANIALEAGLSGGGTLPMERLVMLMPDLIISGQQYPGASRSEAVLTHPAMNALRDRHAGSALSDAEWVCGTPAVLRAITRLQEAGE</sequence>
<feature type="signal peptide" evidence="1">
    <location>
        <begin position="1"/>
        <end position="32"/>
    </location>
</feature>
<name>A0A3B0M325_9RHOB</name>
<dbReference type="PANTHER" id="PTHR30535:SF34">
    <property type="entry name" value="MOLYBDATE-BINDING PROTEIN MOLA"/>
    <property type="match status" value="1"/>
</dbReference>
<accession>A0A3B0M325</accession>
<dbReference type="EMBL" id="UIHC01000002">
    <property type="protein sequence ID" value="SUZ30551.1"/>
    <property type="molecule type" value="Genomic_DNA"/>
</dbReference>
<reference evidence="4" key="1">
    <citation type="submission" date="2018-08" db="EMBL/GenBank/DDBJ databases">
        <authorList>
            <person name="Rodrigo-Torres L."/>
            <person name="Arahal R. D."/>
            <person name="Lucena T."/>
        </authorList>
    </citation>
    <scope>NUCLEOTIDE SEQUENCE [LARGE SCALE GENOMIC DNA]</scope>
    <source>
        <strain evidence="4">CECT 7235</strain>
    </source>
</reference>
<dbReference type="Pfam" id="PF01497">
    <property type="entry name" value="Peripla_BP_2"/>
    <property type="match status" value="1"/>
</dbReference>
<protein>
    <submittedName>
        <fullName evidence="3">Vitamin B12-binding protein</fullName>
    </submittedName>
</protein>
<keyword evidence="4" id="KW-1185">Reference proteome</keyword>
<feature type="domain" description="Fe/B12 periplasmic-binding" evidence="2">
    <location>
        <begin position="37"/>
        <end position="282"/>
    </location>
</feature>
<dbReference type="InterPro" id="IPR002491">
    <property type="entry name" value="ABC_transptr_periplasmic_BD"/>
</dbReference>